<organism evidence="2">
    <name type="scientific">Mesocestoides corti</name>
    <name type="common">Flatworm</name>
    <dbReference type="NCBI Taxonomy" id="53468"/>
    <lineage>
        <taxon>Eukaryota</taxon>
        <taxon>Metazoa</taxon>
        <taxon>Spiralia</taxon>
        <taxon>Lophotrochozoa</taxon>
        <taxon>Platyhelminthes</taxon>
        <taxon>Cestoda</taxon>
        <taxon>Eucestoda</taxon>
        <taxon>Cyclophyllidea</taxon>
        <taxon>Mesocestoididae</taxon>
        <taxon>Mesocestoides</taxon>
    </lineage>
</organism>
<name>A0A5K3FYR1_MESCO</name>
<reference evidence="2" key="1">
    <citation type="submission" date="2019-11" db="UniProtKB">
        <authorList>
            <consortium name="WormBaseParasite"/>
        </authorList>
    </citation>
    <scope>IDENTIFICATION</scope>
</reference>
<protein>
    <submittedName>
        <fullName evidence="2">DUF5610 domain-containing protein</fullName>
    </submittedName>
</protein>
<dbReference type="WBParaSite" id="MCU_013067-RA">
    <property type="protein sequence ID" value="MCU_013067-RA"/>
    <property type="gene ID" value="MCU_013067"/>
</dbReference>
<feature type="region of interest" description="Disordered" evidence="1">
    <location>
        <begin position="1"/>
        <end position="26"/>
    </location>
</feature>
<dbReference type="AlphaFoldDB" id="A0A5K3FYR1"/>
<evidence type="ECO:0000256" key="1">
    <source>
        <dbReference type="SAM" id="MobiDB-lite"/>
    </source>
</evidence>
<accession>A0A5K3FYR1</accession>
<sequence>MDGQESSDQNSLPDQQPTTSDNIGQSNYIEDFSMLSPQAQALANQYREEFKLILEAYGAEFIETNMPTFLGVLRKLDEVFGR</sequence>
<evidence type="ECO:0000313" key="2">
    <source>
        <dbReference type="WBParaSite" id="MCU_013067-RA"/>
    </source>
</evidence>
<proteinExistence type="predicted"/>